<feature type="chain" id="PRO_5019393914" description="DUF4890 domain-containing protein" evidence="3">
    <location>
        <begin position="20"/>
        <end position="143"/>
    </location>
</feature>
<dbReference type="KEGG" id="noj:EJ995_06120"/>
<protein>
    <recommendedName>
        <fullName evidence="6">DUF4890 domain-containing protein</fullName>
    </recommendedName>
</protein>
<feature type="coiled-coil region" evidence="1">
    <location>
        <begin position="59"/>
        <end position="100"/>
    </location>
</feature>
<feature type="signal peptide" evidence="3">
    <location>
        <begin position="1"/>
        <end position="19"/>
    </location>
</feature>
<feature type="compositionally biased region" description="Basic and acidic residues" evidence="2">
    <location>
        <begin position="133"/>
        <end position="143"/>
    </location>
</feature>
<dbReference type="OrthoDB" id="956918at2"/>
<evidence type="ECO:0000313" key="5">
    <source>
        <dbReference type="Proteomes" id="UP000279600"/>
    </source>
</evidence>
<gene>
    <name evidence="4" type="ORF">EJ995_06120</name>
</gene>
<organism evidence="4 5">
    <name type="scientific">Nonlabens ponticola</name>
    <dbReference type="NCBI Taxonomy" id="2496866"/>
    <lineage>
        <taxon>Bacteria</taxon>
        <taxon>Pseudomonadati</taxon>
        <taxon>Bacteroidota</taxon>
        <taxon>Flavobacteriia</taxon>
        <taxon>Flavobacteriales</taxon>
        <taxon>Flavobacteriaceae</taxon>
        <taxon>Nonlabens</taxon>
    </lineage>
</organism>
<dbReference type="Proteomes" id="UP000279600">
    <property type="component" value="Chromosome"/>
</dbReference>
<reference evidence="4 5" key="1">
    <citation type="submission" date="2018-12" db="EMBL/GenBank/DDBJ databases">
        <title>Complete genome of Nonlabens sp. MJ115.</title>
        <authorList>
            <person name="Choi H.S."/>
            <person name="Jung J."/>
        </authorList>
    </citation>
    <scope>NUCLEOTIDE SEQUENCE [LARGE SCALE GENOMIC DNA]</scope>
    <source>
        <strain evidence="4 5">MJ115</strain>
    </source>
</reference>
<dbReference type="EMBL" id="CP034549">
    <property type="protein sequence ID" value="AZQ43824.1"/>
    <property type="molecule type" value="Genomic_DNA"/>
</dbReference>
<evidence type="ECO:0008006" key="6">
    <source>
        <dbReference type="Google" id="ProtNLM"/>
    </source>
</evidence>
<proteinExistence type="predicted"/>
<keyword evidence="3" id="KW-0732">Signal</keyword>
<evidence type="ECO:0000256" key="3">
    <source>
        <dbReference type="SAM" id="SignalP"/>
    </source>
</evidence>
<name>A0A3S9MXF9_9FLAO</name>
<evidence type="ECO:0000256" key="2">
    <source>
        <dbReference type="SAM" id="MobiDB-lite"/>
    </source>
</evidence>
<feature type="region of interest" description="Disordered" evidence="2">
    <location>
        <begin position="117"/>
        <end position="143"/>
    </location>
</feature>
<dbReference type="AlphaFoldDB" id="A0A3S9MXF9"/>
<feature type="compositionally biased region" description="Basic residues" evidence="2">
    <location>
        <begin position="121"/>
        <end position="132"/>
    </location>
</feature>
<dbReference type="RefSeq" id="WP_126446650.1">
    <property type="nucleotide sequence ID" value="NZ_CP034549.1"/>
</dbReference>
<evidence type="ECO:0000313" key="4">
    <source>
        <dbReference type="EMBL" id="AZQ43824.1"/>
    </source>
</evidence>
<sequence>MKNFLLPLVMIFAMIGANAQRNPRMLAKNANPEQTATIQAQKMTLALDLSDKQQNQVKQLILEKQMDRQENKMTREERQKLTAEQKLELQEERLAKQIEMKRAMKDILNEEQYEKFEKQMARKKMQARKRMSDRREDRPRRGK</sequence>
<keyword evidence="5" id="KW-1185">Reference proteome</keyword>
<accession>A0A3S9MXF9</accession>
<keyword evidence="1" id="KW-0175">Coiled coil</keyword>
<evidence type="ECO:0000256" key="1">
    <source>
        <dbReference type="SAM" id="Coils"/>
    </source>
</evidence>